<dbReference type="InterPro" id="IPR051564">
    <property type="entry name" value="LRR_receptor-like_kinase"/>
</dbReference>
<dbReference type="STRING" id="337451.A0A3S4P1N4"/>
<name>A0A3S4P1N4_9MAGN</name>
<dbReference type="Gene3D" id="1.10.510.10">
    <property type="entry name" value="Transferase(Phosphotransferase) domain 1"/>
    <property type="match status" value="1"/>
</dbReference>
<evidence type="ECO:0000313" key="3">
    <source>
        <dbReference type="Proteomes" id="UP000283530"/>
    </source>
</evidence>
<sequence>MKAPFPSSVAQNNTKQRNQPEDCWAGGLLAGRGSGRVEARAMGEEGGLAGIKRDGERNHTLACCSCKKKTIPKKGFARRRRLRRLVWLAAVASRRRFDRGFQLLQLQEEQEYGMGGEASIFGDIYSYGILLLEIFIGKKPTGEIFNESLSLH</sequence>
<dbReference type="PANTHER" id="PTHR48055">
    <property type="entry name" value="LEUCINE-RICH REPEAT RECEPTOR PROTEIN KINASE EMS1"/>
    <property type="match status" value="1"/>
</dbReference>
<protein>
    <submittedName>
        <fullName evidence="2">Putative LRR receptor-like serine/threonine-protein kinase</fullName>
    </submittedName>
</protein>
<gene>
    <name evidence="2" type="ORF">CKAN_01334200</name>
</gene>
<dbReference type="GO" id="GO:0016020">
    <property type="term" value="C:membrane"/>
    <property type="evidence" value="ECO:0007669"/>
    <property type="project" value="TreeGrafter"/>
</dbReference>
<dbReference type="OrthoDB" id="4062651at2759"/>
<dbReference type="EMBL" id="QPKB01000005">
    <property type="protein sequence ID" value="RWR84524.1"/>
    <property type="molecule type" value="Genomic_DNA"/>
</dbReference>
<keyword evidence="2" id="KW-0418">Kinase</keyword>
<dbReference type="GO" id="GO:0016301">
    <property type="term" value="F:kinase activity"/>
    <property type="evidence" value="ECO:0007669"/>
    <property type="project" value="UniProtKB-KW"/>
</dbReference>
<keyword evidence="3" id="KW-1185">Reference proteome</keyword>
<feature type="compositionally biased region" description="Polar residues" evidence="1">
    <location>
        <begin position="8"/>
        <end position="17"/>
    </location>
</feature>
<evidence type="ECO:0000313" key="2">
    <source>
        <dbReference type="EMBL" id="RWR84524.1"/>
    </source>
</evidence>
<reference evidence="2 3" key="1">
    <citation type="journal article" date="2019" name="Nat. Plants">
        <title>Stout camphor tree genome fills gaps in understanding of flowering plant genome evolution.</title>
        <authorList>
            <person name="Chaw S.M."/>
            <person name="Liu Y.C."/>
            <person name="Wu Y.W."/>
            <person name="Wang H.Y."/>
            <person name="Lin C.I."/>
            <person name="Wu C.S."/>
            <person name="Ke H.M."/>
            <person name="Chang L.Y."/>
            <person name="Hsu C.Y."/>
            <person name="Yang H.T."/>
            <person name="Sudianto E."/>
            <person name="Hsu M.H."/>
            <person name="Wu K.P."/>
            <person name="Wang L.N."/>
            <person name="Leebens-Mack J.H."/>
            <person name="Tsai I.J."/>
        </authorList>
    </citation>
    <scope>NUCLEOTIDE SEQUENCE [LARGE SCALE GENOMIC DNA]</scope>
    <source>
        <strain evidence="3">cv. Chaw 1501</strain>
        <tissue evidence="2">Young leaves</tissue>
    </source>
</reference>
<comment type="caution">
    <text evidence="2">The sequence shown here is derived from an EMBL/GenBank/DDBJ whole genome shotgun (WGS) entry which is preliminary data.</text>
</comment>
<evidence type="ECO:0000256" key="1">
    <source>
        <dbReference type="SAM" id="MobiDB-lite"/>
    </source>
</evidence>
<keyword evidence="2" id="KW-0808">Transferase</keyword>
<organism evidence="2 3">
    <name type="scientific">Cinnamomum micranthum f. kanehirae</name>
    <dbReference type="NCBI Taxonomy" id="337451"/>
    <lineage>
        <taxon>Eukaryota</taxon>
        <taxon>Viridiplantae</taxon>
        <taxon>Streptophyta</taxon>
        <taxon>Embryophyta</taxon>
        <taxon>Tracheophyta</taxon>
        <taxon>Spermatophyta</taxon>
        <taxon>Magnoliopsida</taxon>
        <taxon>Magnoliidae</taxon>
        <taxon>Laurales</taxon>
        <taxon>Lauraceae</taxon>
        <taxon>Cinnamomum</taxon>
    </lineage>
</organism>
<feature type="region of interest" description="Disordered" evidence="1">
    <location>
        <begin position="1"/>
        <end position="23"/>
    </location>
</feature>
<dbReference type="AlphaFoldDB" id="A0A3S4P1N4"/>
<keyword evidence="2" id="KW-0675">Receptor</keyword>
<proteinExistence type="predicted"/>
<dbReference type="PANTHER" id="PTHR48055:SF55">
    <property type="entry name" value="PROTEIN KINASE DOMAIN-CONTAINING PROTEIN"/>
    <property type="match status" value="1"/>
</dbReference>
<dbReference type="Proteomes" id="UP000283530">
    <property type="component" value="Unassembled WGS sequence"/>
</dbReference>
<accession>A0A3S4P1N4</accession>